<reference evidence="7 8" key="1">
    <citation type="submission" date="2017-10" db="EMBL/GenBank/DDBJ databases">
        <title>Novel microbial diversity and functional potential in the marine mammal oral microbiome.</title>
        <authorList>
            <person name="Dudek N.K."/>
            <person name="Sun C.L."/>
            <person name="Burstein D."/>
            <person name="Kantor R.S."/>
            <person name="Aliaga Goltsman D.S."/>
            <person name="Bik E.M."/>
            <person name="Thomas B.C."/>
            <person name="Banfield J.F."/>
            <person name="Relman D.A."/>
        </authorList>
    </citation>
    <scope>NUCLEOTIDE SEQUENCE [LARGE SCALE GENOMIC DNA]</scope>
    <source>
        <strain evidence="7">DOLZORAL124_49_17</strain>
    </source>
</reference>
<feature type="domain" description="Outer membrane lipoprotein BamD-like" evidence="6">
    <location>
        <begin position="39"/>
        <end position="230"/>
    </location>
</feature>
<keyword evidence="2" id="KW-0472">Membrane</keyword>
<gene>
    <name evidence="7" type="ORF">CSB45_08860</name>
</gene>
<dbReference type="InterPro" id="IPR011990">
    <property type="entry name" value="TPR-like_helical_dom_sf"/>
</dbReference>
<evidence type="ECO:0000256" key="1">
    <source>
        <dbReference type="ARBA" id="ARBA00022729"/>
    </source>
</evidence>
<evidence type="ECO:0000256" key="2">
    <source>
        <dbReference type="ARBA" id="ARBA00023136"/>
    </source>
</evidence>
<keyword evidence="3" id="KW-0998">Cell outer membrane</keyword>
<evidence type="ECO:0000256" key="5">
    <source>
        <dbReference type="SAM" id="MobiDB-lite"/>
    </source>
</evidence>
<accession>A0A2G6E4N0</accession>
<evidence type="ECO:0000256" key="3">
    <source>
        <dbReference type="ARBA" id="ARBA00023237"/>
    </source>
</evidence>
<dbReference type="SUPFAM" id="SSF48452">
    <property type="entry name" value="TPR-like"/>
    <property type="match status" value="1"/>
</dbReference>
<feature type="region of interest" description="Disordered" evidence="5">
    <location>
        <begin position="269"/>
        <end position="313"/>
    </location>
</feature>
<feature type="repeat" description="TPR" evidence="4">
    <location>
        <begin position="78"/>
        <end position="111"/>
    </location>
</feature>
<evidence type="ECO:0000313" key="7">
    <source>
        <dbReference type="EMBL" id="PID57024.1"/>
    </source>
</evidence>
<proteinExistence type="predicted"/>
<evidence type="ECO:0000313" key="8">
    <source>
        <dbReference type="Proteomes" id="UP000229740"/>
    </source>
</evidence>
<dbReference type="EMBL" id="PDPS01000029">
    <property type="protein sequence ID" value="PID57024.1"/>
    <property type="molecule type" value="Genomic_DNA"/>
</dbReference>
<comment type="caution">
    <text evidence="7">The sequence shown here is derived from an EMBL/GenBank/DDBJ whole genome shotgun (WGS) entry which is preliminary data.</text>
</comment>
<protein>
    <recommendedName>
        <fullName evidence="6">Outer membrane lipoprotein BamD-like domain-containing protein</fullName>
    </recommendedName>
</protein>
<dbReference type="PROSITE" id="PS50005">
    <property type="entry name" value="TPR"/>
    <property type="match status" value="1"/>
</dbReference>
<dbReference type="Proteomes" id="UP000229740">
    <property type="component" value="Unassembled WGS sequence"/>
</dbReference>
<keyword evidence="1" id="KW-0732">Signal</keyword>
<dbReference type="Gene3D" id="1.25.40.10">
    <property type="entry name" value="Tetratricopeptide repeat domain"/>
    <property type="match status" value="1"/>
</dbReference>
<dbReference type="AlphaFoldDB" id="A0A2G6E4N0"/>
<dbReference type="NCBIfam" id="TIGR03302">
    <property type="entry name" value="OM_YfiO"/>
    <property type="match status" value="1"/>
</dbReference>
<feature type="compositionally biased region" description="Polar residues" evidence="5">
    <location>
        <begin position="297"/>
        <end position="313"/>
    </location>
</feature>
<dbReference type="InterPro" id="IPR017689">
    <property type="entry name" value="BamD"/>
</dbReference>
<evidence type="ECO:0000259" key="6">
    <source>
        <dbReference type="Pfam" id="PF13525"/>
    </source>
</evidence>
<organism evidence="7 8">
    <name type="scientific">candidate division KSB3 bacterium</name>
    <dbReference type="NCBI Taxonomy" id="2044937"/>
    <lineage>
        <taxon>Bacteria</taxon>
        <taxon>candidate division KSB3</taxon>
    </lineage>
</organism>
<evidence type="ECO:0000256" key="4">
    <source>
        <dbReference type="PROSITE-ProRule" id="PRU00339"/>
    </source>
</evidence>
<keyword evidence="4" id="KW-0802">TPR repeat</keyword>
<dbReference type="InterPro" id="IPR019734">
    <property type="entry name" value="TPR_rpt"/>
</dbReference>
<dbReference type="PROSITE" id="PS51257">
    <property type="entry name" value="PROKAR_LIPOPROTEIN"/>
    <property type="match status" value="1"/>
</dbReference>
<name>A0A2G6E4N0_9BACT</name>
<feature type="compositionally biased region" description="Polar residues" evidence="5">
    <location>
        <begin position="269"/>
        <end position="284"/>
    </location>
</feature>
<dbReference type="Pfam" id="PF13525">
    <property type="entry name" value="YfiO"/>
    <property type="match status" value="1"/>
</dbReference>
<sequence>MNGQRKKKLWSVCRMLLYCLVLIISAGCGGPSMKFQESQSDTELFEHAKTLYEQGEYRSALEYFIYVKENFLRSDYAGLSRFYAGQCYFELEKFDEAVIEYRSFLSFFPNDPNSATAQYRLGVSLFEQALGPDQDQSILQEAFTELLKVAEKYPEDADDVQNAETFLKKVRDRSAEHEYRVARFYRKEKRYKASKNRVLYLMKEYPGTSLYDDALYLLALNYLDLGQKEEGKACLLELLENYPAYEEREKARKRLGDLGEIFIPHSVASSDTAHGNADTSSQEEIPQKEEPIVELSNPETPLSSDSPSGESVGNTALEGYVVLIRDDQVFLNLIREDGVREGMVLEVLRDAKRVGVVRVLEIQEGFSLARIESIESGMTIREDDIVRVLGDE</sequence>
<dbReference type="InterPro" id="IPR039565">
    <property type="entry name" value="BamD-like"/>
</dbReference>